<reference evidence="2 4" key="2">
    <citation type="submission" date="2019-05" db="EMBL/GenBank/DDBJ databases">
        <title>Genome sequence of Moorella thermoacetica ATCC 33924.</title>
        <authorList>
            <person name="Poehlein A."/>
            <person name="Bengelsdorf F.R."/>
            <person name="Duerre P."/>
            <person name="Daniel R."/>
        </authorList>
    </citation>
    <scope>NUCLEOTIDE SEQUENCE [LARGE SCALE GENOMIC DNA]</scope>
    <source>
        <strain evidence="2 4">ATCC 33924</strain>
    </source>
</reference>
<evidence type="ECO:0000313" key="1">
    <source>
        <dbReference type="EMBL" id="AOQ24937.1"/>
    </source>
</evidence>
<accession>A0AAC9HJ74</accession>
<dbReference type="Proteomes" id="UP000094598">
    <property type="component" value="Chromosome"/>
</dbReference>
<evidence type="ECO:0000313" key="3">
    <source>
        <dbReference type="Proteomes" id="UP000094598"/>
    </source>
</evidence>
<proteinExistence type="predicted"/>
<organism evidence="1 3">
    <name type="scientific">Neomoorella thermoacetica</name>
    <name type="common">Clostridium thermoaceticum</name>
    <dbReference type="NCBI Taxonomy" id="1525"/>
    <lineage>
        <taxon>Bacteria</taxon>
        <taxon>Bacillati</taxon>
        <taxon>Bacillota</taxon>
        <taxon>Clostridia</taxon>
        <taxon>Neomoorellales</taxon>
        <taxon>Neomoorellaceae</taxon>
        <taxon>Neomoorella</taxon>
    </lineage>
</organism>
<reference evidence="1 3" key="1">
    <citation type="submission" date="2016-08" db="EMBL/GenBank/DDBJ databases">
        <title>Moorella thermoacetica DSM 103132.</title>
        <authorList>
            <person name="Jendresen C.B."/>
            <person name="Redl S.M."/>
            <person name="Jensen T.O."/>
            <person name="Nielsen A.T."/>
        </authorList>
    </citation>
    <scope>NUCLEOTIDE SEQUENCE [LARGE SCALE GENOMIC DNA]</scope>
    <source>
        <strain evidence="1 3">DSM 103132</strain>
    </source>
</reference>
<sequence length="29" mass="3342">MLKAAPVNIKRQLGMDVVFCVIVNRFYLC</sequence>
<evidence type="ECO:0000313" key="2">
    <source>
        <dbReference type="EMBL" id="TYL15521.1"/>
    </source>
</evidence>
<protein>
    <submittedName>
        <fullName evidence="1">Uncharacterized protein</fullName>
    </submittedName>
</protein>
<dbReference type="EMBL" id="VCDX01000001">
    <property type="protein sequence ID" value="TYL15521.1"/>
    <property type="molecule type" value="Genomic_DNA"/>
</dbReference>
<evidence type="ECO:0000313" key="4">
    <source>
        <dbReference type="Proteomes" id="UP000322283"/>
    </source>
</evidence>
<gene>
    <name evidence="1" type="ORF">Maut_02517</name>
    <name evidence="2" type="ORF">MTAT_02540</name>
</gene>
<dbReference type="EMBL" id="CP017019">
    <property type="protein sequence ID" value="AOQ24937.1"/>
    <property type="molecule type" value="Genomic_DNA"/>
</dbReference>
<dbReference type="AlphaFoldDB" id="A0AAC9HJ74"/>
<name>A0AAC9HJ74_NEOTH</name>
<dbReference type="Proteomes" id="UP000322283">
    <property type="component" value="Unassembled WGS sequence"/>
</dbReference>
<keyword evidence="4" id="KW-1185">Reference proteome</keyword>